<name>A0ABS7CLH7_9BACL</name>
<reference evidence="6 7" key="1">
    <citation type="submission" date="2021-07" db="EMBL/GenBank/DDBJ databases">
        <title>Paenibacillus radiodurans sp. nov., isolated from the southeastern edge of Tengger Desert.</title>
        <authorList>
            <person name="Zhang G."/>
        </authorList>
    </citation>
    <scope>NUCLEOTIDE SEQUENCE [LARGE SCALE GENOMIC DNA]</scope>
    <source>
        <strain evidence="6 7">CCM 7311</strain>
    </source>
</reference>
<accession>A0ABS7CLH7</accession>
<protein>
    <recommendedName>
        <fullName evidence="2">beta-galactosidase</fullName>
        <ecNumber evidence="2">3.2.1.23</ecNumber>
    </recommendedName>
</protein>
<dbReference type="PANTHER" id="PTHR46323">
    <property type="entry name" value="BETA-GALACTOSIDASE"/>
    <property type="match status" value="1"/>
</dbReference>
<dbReference type="Gene3D" id="3.20.20.80">
    <property type="entry name" value="Glycosidases"/>
    <property type="match status" value="1"/>
</dbReference>
<evidence type="ECO:0000313" key="6">
    <source>
        <dbReference type="EMBL" id="MBW7461766.1"/>
    </source>
</evidence>
<dbReference type="InterPro" id="IPR006103">
    <property type="entry name" value="Glyco_hydro_2_cat"/>
</dbReference>
<evidence type="ECO:0000256" key="1">
    <source>
        <dbReference type="ARBA" id="ARBA00001412"/>
    </source>
</evidence>
<feature type="non-terminal residue" evidence="6">
    <location>
        <position position="1"/>
    </location>
</feature>
<dbReference type="InterPro" id="IPR023232">
    <property type="entry name" value="Glyco_hydro_2_AS"/>
</dbReference>
<dbReference type="PRINTS" id="PR00132">
    <property type="entry name" value="GLHYDRLASE2"/>
</dbReference>
<keyword evidence="7" id="KW-1185">Reference proteome</keyword>
<dbReference type="InterPro" id="IPR006101">
    <property type="entry name" value="Glyco_hydro_2"/>
</dbReference>
<feature type="domain" description="Glycoside hydrolase family 2 catalytic" evidence="5">
    <location>
        <begin position="5"/>
        <end position="158"/>
    </location>
</feature>
<sequence length="158" mass="18256">GESWLSKQPEWREAYVQRARRMVEKDKNHPSVIIWSLGNESGYGPNHDAMAEWVRQADPTRPIHYERAYEAPMVDIVSSMYPSVETIIKEGQKSDKRPFLMCEFGHAMGNAVGNMQEYWEAIYAYPRLIGGLIWEWQDHGIVRQTETGGEWTAYGGDF</sequence>
<dbReference type="Pfam" id="PF02836">
    <property type="entry name" value="Glyco_hydro_2_C"/>
    <property type="match status" value="1"/>
</dbReference>
<keyword evidence="3" id="KW-0378">Hydrolase</keyword>
<evidence type="ECO:0000256" key="2">
    <source>
        <dbReference type="ARBA" id="ARBA00012756"/>
    </source>
</evidence>
<proteinExistence type="predicted"/>
<organism evidence="6 7">
    <name type="scientific">Paenibacillus sepulcri</name>
    <dbReference type="NCBI Taxonomy" id="359917"/>
    <lineage>
        <taxon>Bacteria</taxon>
        <taxon>Bacillati</taxon>
        <taxon>Bacillota</taxon>
        <taxon>Bacilli</taxon>
        <taxon>Bacillales</taxon>
        <taxon>Paenibacillaceae</taxon>
        <taxon>Paenibacillus</taxon>
    </lineage>
</organism>
<dbReference type="PROSITE" id="PS00608">
    <property type="entry name" value="GLYCOSYL_HYDROL_F2_2"/>
    <property type="match status" value="1"/>
</dbReference>
<dbReference type="InterPro" id="IPR050347">
    <property type="entry name" value="Bact_Beta-galactosidase"/>
</dbReference>
<comment type="catalytic activity">
    <reaction evidence="1">
        <text>Hydrolysis of terminal non-reducing beta-D-galactose residues in beta-D-galactosides.</text>
        <dbReference type="EC" id="3.2.1.23"/>
    </reaction>
</comment>
<feature type="non-terminal residue" evidence="6">
    <location>
        <position position="158"/>
    </location>
</feature>
<dbReference type="InterPro" id="IPR017853">
    <property type="entry name" value="GH"/>
</dbReference>
<evidence type="ECO:0000259" key="5">
    <source>
        <dbReference type="Pfam" id="PF02836"/>
    </source>
</evidence>
<dbReference type="EMBL" id="JAHZIK010003253">
    <property type="protein sequence ID" value="MBW7461766.1"/>
    <property type="molecule type" value="Genomic_DNA"/>
</dbReference>
<dbReference type="PANTHER" id="PTHR46323:SF2">
    <property type="entry name" value="BETA-GALACTOSIDASE"/>
    <property type="match status" value="1"/>
</dbReference>
<dbReference type="SUPFAM" id="SSF51445">
    <property type="entry name" value="(Trans)glycosidases"/>
    <property type="match status" value="1"/>
</dbReference>
<keyword evidence="4" id="KW-0326">Glycosidase</keyword>
<gene>
    <name evidence="6" type="ORF">K0U00_47715</name>
</gene>
<evidence type="ECO:0000313" key="7">
    <source>
        <dbReference type="Proteomes" id="UP001519887"/>
    </source>
</evidence>
<dbReference type="EC" id="3.2.1.23" evidence="2"/>
<evidence type="ECO:0000256" key="3">
    <source>
        <dbReference type="ARBA" id="ARBA00022801"/>
    </source>
</evidence>
<comment type="caution">
    <text evidence="6">The sequence shown here is derived from an EMBL/GenBank/DDBJ whole genome shotgun (WGS) entry which is preliminary data.</text>
</comment>
<evidence type="ECO:0000256" key="4">
    <source>
        <dbReference type="ARBA" id="ARBA00023295"/>
    </source>
</evidence>
<dbReference type="Proteomes" id="UP001519887">
    <property type="component" value="Unassembled WGS sequence"/>
</dbReference>